<dbReference type="NCBIfam" id="TIGR01635">
    <property type="entry name" value="tail_comp_S"/>
    <property type="match status" value="1"/>
</dbReference>
<evidence type="ECO:0000256" key="1">
    <source>
        <dbReference type="SAM" id="MobiDB-lite"/>
    </source>
</evidence>
<comment type="caution">
    <text evidence="3">The sequence shown here is derived from an EMBL/GenBank/DDBJ whole genome shotgun (WGS) entry which is preliminary data.</text>
</comment>
<evidence type="ECO:0000313" key="5">
    <source>
        <dbReference type="Proteomes" id="UP000179536"/>
    </source>
</evidence>
<dbReference type="Proteomes" id="UP000179454">
    <property type="component" value="Unassembled WGS sequence"/>
</dbReference>
<dbReference type="InterPro" id="IPR006522">
    <property type="entry name" value="Phage_virion_morphogenesis"/>
</dbReference>
<sequence>MSGASIEIRDGLTPTLNRLVTISENPAEIMSDVAGYLLTSTQQRFEREIGPDGQKWQPLKGRTASARAGRGRKLRGSEHILRDTGRLYNSLTTSADATSATVGTNVEYAAIHQFGGVIKQGERTQKLSLKRIRGSKKVRFVKAGTKGAIEREATIGAREITMPARPYLGINDADRDEIGAIIMTDFGRAIE</sequence>
<dbReference type="EMBL" id="MBFA02000007">
    <property type="protein sequence ID" value="MUP10720.1"/>
    <property type="molecule type" value="Genomic_DNA"/>
</dbReference>
<evidence type="ECO:0000313" key="3">
    <source>
        <dbReference type="EMBL" id="MUP10720.1"/>
    </source>
</evidence>
<reference evidence="4 5" key="1">
    <citation type="submission" date="2019-11" db="EMBL/GenBank/DDBJ databases">
        <title>Whole-genome sequencing of Allorhizobium vitis.</title>
        <authorList>
            <person name="Gan H.M."/>
            <person name="Savka M.A."/>
        </authorList>
    </citation>
    <scope>NUCLEOTIDE SEQUENCE [LARGE SCALE GENOMIC DNA]</scope>
    <source>
        <strain evidence="3 5">RF2/1</strain>
        <strain evidence="2 4">T1/7</strain>
    </source>
</reference>
<dbReference type="Proteomes" id="UP000179536">
    <property type="component" value="Unassembled WGS sequence"/>
</dbReference>
<accession>A0ABD6H926</accession>
<protein>
    <submittedName>
        <fullName evidence="3">Phage virion morphogenesis protein</fullName>
    </submittedName>
</protein>
<gene>
    <name evidence="3" type="ORF">BBK91_012645</name>
    <name evidence="2" type="ORF">BBL17_011290</name>
</gene>
<proteinExistence type="predicted"/>
<dbReference type="EMBL" id="MBFE02000006">
    <property type="protein sequence ID" value="MUO42366.1"/>
    <property type="molecule type" value="Genomic_DNA"/>
</dbReference>
<dbReference type="Pfam" id="PF05069">
    <property type="entry name" value="Phage_tail_S"/>
    <property type="match status" value="1"/>
</dbReference>
<feature type="region of interest" description="Disordered" evidence="1">
    <location>
        <begin position="51"/>
        <end position="72"/>
    </location>
</feature>
<dbReference type="RefSeq" id="WP_015916582.1">
    <property type="nucleotide sequence ID" value="NZ_AP023279.1"/>
</dbReference>
<dbReference type="AlphaFoldDB" id="A0ABD6H926"/>
<organism evidence="3 5">
    <name type="scientific">Agrobacterium vitis</name>
    <name type="common">Rhizobium vitis</name>
    <dbReference type="NCBI Taxonomy" id="373"/>
    <lineage>
        <taxon>Bacteria</taxon>
        <taxon>Pseudomonadati</taxon>
        <taxon>Pseudomonadota</taxon>
        <taxon>Alphaproteobacteria</taxon>
        <taxon>Hyphomicrobiales</taxon>
        <taxon>Rhizobiaceae</taxon>
        <taxon>Rhizobium/Agrobacterium group</taxon>
        <taxon>Agrobacterium</taxon>
    </lineage>
</organism>
<evidence type="ECO:0000313" key="4">
    <source>
        <dbReference type="Proteomes" id="UP000179454"/>
    </source>
</evidence>
<name>A0ABD6H926_AGRVI</name>
<evidence type="ECO:0000313" key="2">
    <source>
        <dbReference type="EMBL" id="MUO42366.1"/>
    </source>
</evidence>
<keyword evidence="4" id="KW-1185">Reference proteome</keyword>